<dbReference type="FunFam" id="2.60.120.10:FF:000022">
    <property type="entry name" value="Patatin like phospholipase domain containing 7"/>
    <property type="match status" value="1"/>
</dbReference>
<evidence type="ECO:0000256" key="15">
    <source>
        <dbReference type="ARBA" id="ARBA00048454"/>
    </source>
</evidence>
<evidence type="ECO:0000256" key="1">
    <source>
        <dbReference type="ARBA" id="ARBA00004643"/>
    </source>
</evidence>
<dbReference type="CDD" id="cd00038">
    <property type="entry name" value="CAP_ED"/>
    <property type="match status" value="3"/>
</dbReference>
<dbReference type="SMART" id="SM01370">
    <property type="entry name" value="TAFII55_N"/>
    <property type="match status" value="1"/>
</dbReference>
<feature type="compositionally biased region" description="Basic and acidic residues" evidence="19">
    <location>
        <begin position="1303"/>
        <end position="1322"/>
    </location>
</feature>
<feature type="short sequence motif" description="DGA/G" evidence="17">
    <location>
        <begin position="1062"/>
        <end position="1064"/>
    </location>
</feature>
<keyword evidence="5 20" id="KW-0812">Transmembrane</keyword>
<dbReference type="PROSITE" id="PS50042">
    <property type="entry name" value="CNMP_BINDING_3"/>
    <property type="match status" value="3"/>
</dbReference>
<dbReference type="Pfam" id="PF00027">
    <property type="entry name" value="cNMP_binding"/>
    <property type="match status" value="3"/>
</dbReference>
<dbReference type="SUPFAM" id="SSF51206">
    <property type="entry name" value="cAMP-binding domain-like"/>
    <property type="match status" value="3"/>
</dbReference>
<dbReference type="InterPro" id="IPR016035">
    <property type="entry name" value="Acyl_Trfase/lysoPLipase"/>
</dbReference>
<feature type="region of interest" description="Disordered" evidence="19">
    <location>
        <begin position="1411"/>
        <end position="1440"/>
    </location>
</feature>
<keyword evidence="8" id="KW-0256">Endoplasmic reticulum</keyword>
<dbReference type="Proteomes" id="UP001186944">
    <property type="component" value="Unassembled WGS sequence"/>
</dbReference>
<protein>
    <recommendedName>
        <fullName evidence="3">lysophospholipase</fullName>
        <ecNumber evidence="3">3.1.1.5</ecNumber>
    </recommendedName>
</protein>
<dbReference type="FunFam" id="2.60.120.10:FF:000010">
    <property type="entry name" value="neuropathy target esterase isoform X1"/>
    <property type="match status" value="1"/>
</dbReference>
<comment type="catalytic activity">
    <reaction evidence="13">
        <text>1-(9Z-octadecenoyl)-sn-glycero-3-phosphocholine + H2O = sn-glycerol 3-phosphocholine + (9Z)-octadecenoate + H(+)</text>
        <dbReference type="Rhea" id="RHEA:40807"/>
        <dbReference type="ChEBI" id="CHEBI:15377"/>
        <dbReference type="ChEBI" id="CHEBI:15378"/>
        <dbReference type="ChEBI" id="CHEBI:16870"/>
        <dbReference type="ChEBI" id="CHEBI:28610"/>
        <dbReference type="ChEBI" id="CHEBI:30823"/>
    </reaction>
    <physiologicalReaction direction="left-to-right" evidence="13">
        <dbReference type="Rhea" id="RHEA:40808"/>
    </physiologicalReaction>
</comment>
<gene>
    <name evidence="23" type="ORF">FSP39_000979</name>
</gene>
<evidence type="ECO:0000256" key="5">
    <source>
        <dbReference type="ARBA" id="ARBA00022692"/>
    </source>
</evidence>
<evidence type="ECO:0000313" key="23">
    <source>
        <dbReference type="EMBL" id="KAK3092299.1"/>
    </source>
</evidence>
<keyword evidence="24" id="KW-1185">Reference proteome</keyword>
<comment type="catalytic activity">
    <reaction evidence="14">
        <text>1-hexadecanoyl-sn-glycero-3-phosphate + H2O = sn-glycerol 3-phosphate + hexadecanoate + H(+)</text>
        <dbReference type="Rhea" id="RHEA:49092"/>
        <dbReference type="ChEBI" id="CHEBI:7896"/>
        <dbReference type="ChEBI" id="CHEBI:15377"/>
        <dbReference type="ChEBI" id="CHEBI:15378"/>
        <dbReference type="ChEBI" id="CHEBI:57518"/>
        <dbReference type="ChEBI" id="CHEBI:57597"/>
    </reaction>
    <physiologicalReaction direction="left-to-right" evidence="14">
        <dbReference type="Rhea" id="RHEA:49093"/>
    </physiologicalReaction>
</comment>
<evidence type="ECO:0000256" key="8">
    <source>
        <dbReference type="ARBA" id="ARBA00022824"/>
    </source>
</evidence>
<feature type="region of interest" description="Disordered" evidence="19">
    <location>
        <begin position="1520"/>
        <end position="1551"/>
    </location>
</feature>
<keyword evidence="9 17" id="KW-0442">Lipid degradation</keyword>
<dbReference type="EC" id="3.1.1.5" evidence="3"/>
<dbReference type="PANTHER" id="PTHR14226">
    <property type="entry name" value="NEUROPATHY TARGET ESTERASE/SWISS CHEESE D.MELANOGASTER"/>
    <property type="match status" value="1"/>
</dbReference>
<reference evidence="23" key="1">
    <citation type="submission" date="2019-08" db="EMBL/GenBank/DDBJ databases">
        <title>The improved chromosome-level genome for the pearl oyster Pinctada fucata martensii using PacBio sequencing and Hi-C.</title>
        <authorList>
            <person name="Zheng Z."/>
        </authorList>
    </citation>
    <scope>NUCLEOTIDE SEQUENCE</scope>
    <source>
        <strain evidence="23">ZZ-2019</strain>
        <tissue evidence="23">Adductor muscle</tissue>
    </source>
</reference>
<comment type="caution">
    <text evidence="23">The sequence shown here is derived from an EMBL/GenBank/DDBJ whole genome shotgun (WGS) entry which is preliminary data.</text>
</comment>
<dbReference type="SMART" id="SM00100">
    <property type="entry name" value="cNMP"/>
    <property type="match status" value="3"/>
</dbReference>
<feature type="coiled-coil region" evidence="18">
    <location>
        <begin position="1584"/>
        <end position="1611"/>
    </location>
</feature>
<dbReference type="CDD" id="cd07225">
    <property type="entry name" value="Pat_PNPLA6_PNPLA7"/>
    <property type="match status" value="1"/>
</dbReference>
<evidence type="ECO:0000313" key="24">
    <source>
        <dbReference type="Proteomes" id="UP001186944"/>
    </source>
</evidence>
<feature type="short sequence motif" description="GXSXG" evidence="17">
    <location>
        <begin position="940"/>
        <end position="944"/>
    </location>
</feature>
<proteinExistence type="inferred from homology"/>
<evidence type="ECO:0000256" key="2">
    <source>
        <dbReference type="ARBA" id="ARBA00006636"/>
    </source>
</evidence>
<dbReference type="InterPro" id="IPR000595">
    <property type="entry name" value="cNMP-bd_dom"/>
</dbReference>
<evidence type="ECO:0000256" key="19">
    <source>
        <dbReference type="SAM" id="MobiDB-lite"/>
    </source>
</evidence>
<dbReference type="Pfam" id="PF24179">
    <property type="entry name" value="NTE_Ploop"/>
    <property type="match status" value="1"/>
</dbReference>
<feature type="domain" description="Cyclic nucleotide-binding" evidence="21">
    <location>
        <begin position="438"/>
        <end position="548"/>
    </location>
</feature>
<dbReference type="PANTHER" id="PTHR14226:SF29">
    <property type="entry name" value="NEUROPATHY TARGET ESTERASE SWS"/>
    <property type="match status" value="1"/>
</dbReference>
<keyword evidence="4" id="KW-0597">Phosphoprotein</keyword>
<accession>A0AA88XUI8</accession>
<evidence type="ECO:0000259" key="22">
    <source>
        <dbReference type="PROSITE" id="PS51635"/>
    </source>
</evidence>
<keyword evidence="6" id="KW-0677">Repeat</keyword>
<dbReference type="Pfam" id="PF04658">
    <property type="entry name" value="TAFII55_N"/>
    <property type="match status" value="1"/>
</dbReference>
<dbReference type="InterPro" id="IPR018490">
    <property type="entry name" value="cNMP-bd_dom_sf"/>
</dbReference>
<evidence type="ECO:0000256" key="16">
    <source>
        <dbReference type="ARBA" id="ARBA00048656"/>
    </source>
</evidence>
<feature type="short sequence motif" description="GXGXXG" evidence="17">
    <location>
        <begin position="913"/>
        <end position="918"/>
    </location>
</feature>
<dbReference type="InterPro" id="IPR014710">
    <property type="entry name" value="RmlC-like_jellyroll"/>
</dbReference>
<dbReference type="PROSITE" id="PS51635">
    <property type="entry name" value="PNPLA"/>
    <property type="match status" value="1"/>
</dbReference>
<evidence type="ECO:0000256" key="6">
    <source>
        <dbReference type="ARBA" id="ARBA00022737"/>
    </source>
</evidence>
<dbReference type="InterPro" id="IPR006751">
    <property type="entry name" value="TAFII55_prot_cons_reg"/>
</dbReference>
<dbReference type="Pfam" id="PF01734">
    <property type="entry name" value="Patatin"/>
    <property type="match status" value="1"/>
</dbReference>
<organism evidence="23 24">
    <name type="scientific">Pinctada imbricata</name>
    <name type="common">Atlantic pearl-oyster</name>
    <name type="synonym">Pinctada martensii</name>
    <dbReference type="NCBI Taxonomy" id="66713"/>
    <lineage>
        <taxon>Eukaryota</taxon>
        <taxon>Metazoa</taxon>
        <taxon>Spiralia</taxon>
        <taxon>Lophotrochozoa</taxon>
        <taxon>Mollusca</taxon>
        <taxon>Bivalvia</taxon>
        <taxon>Autobranchia</taxon>
        <taxon>Pteriomorphia</taxon>
        <taxon>Pterioida</taxon>
        <taxon>Pterioidea</taxon>
        <taxon>Pteriidae</taxon>
        <taxon>Pinctada</taxon>
    </lineage>
</organism>
<dbReference type="InterPro" id="IPR050301">
    <property type="entry name" value="NTE"/>
</dbReference>
<dbReference type="GO" id="GO:0046470">
    <property type="term" value="P:phosphatidylcholine metabolic process"/>
    <property type="evidence" value="ECO:0007669"/>
    <property type="project" value="InterPro"/>
</dbReference>
<dbReference type="SUPFAM" id="SSF52151">
    <property type="entry name" value="FabD/lysophospholipase-like"/>
    <property type="match status" value="1"/>
</dbReference>
<evidence type="ECO:0000256" key="11">
    <source>
        <dbReference type="ARBA" id="ARBA00023098"/>
    </source>
</evidence>
<feature type="transmembrane region" description="Helical" evidence="20">
    <location>
        <begin position="32"/>
        <end position="52"/>
    </location>
</feature>
<feature type="active site" description="Proton acceptor" evidence="17">
    <location>
        <position position="1062"/>
    </location>
</feature>
<feature type="domain" description="Cyclic nucleotide-binding" evidence="21">
    <location>
        <begin position="168"/>
        <end position="278"/>
    </location>
</feature>
<comment type="similarity">
    <text evidence="2">Belongs to the NTE family.</text>
</comment>
<dbReference type="FunFam" id="2.60.120.10:FF:000012">
    <property type="entry name" value="neuropathy target esterase isoform X2"/>
    <property type="match status" value="1"/>
</dbReference>
<feature type="active site" description="Nucleophile" evidence="17">
    <location>
        <position position="942"/>
    </location>
</feature>
<dbReference type="InterPro" id="IPR001423">
    <property type="entry name" value="LysoPLipase_patatin_CS"/>
</dbReference>
<feature type="region of interest" description="Disordered" evidence="19">
    <location>
        <begin position="334"/>
        <end position="361"/>
    </location>
</feature>
<feature type="region of interest" description="Disordered" evidence="19">
    <location>
        <begin position="383"/>
        <end position="420"/>
    </location>
</feature>
<evidence type="ECO:0000256" key="9">
    <source>
        <dbReference type="ARBA" id="ARBA00022963"/>
    </source>
</evidence>
<sequence>MESAHKKINESIEVIKNELLERFSGFEMTMSIMVAIGVAAITVIIVMFFGVWKIRTKVLPSQSGQPRRPRFRKRDKVLFYGRKMLRKVRSFTNKTVGNLGQGRGKAKKRQLVMKLAKKLLQMRRDSTLPQLQVKEPPQSFLETDSSEIDESENRLPSEVLYMLKSTRVFGHFENPVFLELVKHMEVKVVHRGEYLFNIGDADDSIYVVQEGQIDVSIIGPDNKDYLVKEAKSGDSIHSLLSILDVLTDHKAPYKTVSAVAKVDSVILRLPAIAFKTLFERFPESLVRVVQIIMIRLQRVTFTALHNYLGLSSELINPVIQSGTRTMSIHAVTPQASPYKRQVSEPVHEHLPESMLRPDGRARAVDDLDADKLKSDFDMASMRARVSSTDVPPKNNEDKGSASSLRNKPKKFSDTGSLVSQSSTETCDDEVIMLAKKDLVTILNLEDESLLDGKLTLQKVKAGSTLVSQGDQDSSIIFLVTGTIMLLQDVVGKEKKDHEKKEVMLHYAYPGELVGAMAVLTGEPSFFTFRAKTDVRIVVISKNNFYSIMRAQPSVVLGAAHTTAMRMTPFVRQIDFALDWMMLEAGKALFRQGDHSDSIYIVLTGRLRSVITKSNGKKELVGEYGRGELVGIVEVLTDTERTTTIMAVRDTECAKLPAELLNLIKRKFPQIVTRLIHLLGQRLLGQLQTKSSGPVAIGDNFLKDKASTTNLATIAILPVSKEVPIINFSLELQRALSIIGSTMRLTSEIVKANLGNHALDSGSEFRLFNWLGQQEDMHRMTIYQCDYTMTKWTKCCIRQADCILIVAMFGRDPAMREVEKQMEHMEVRAQKELILLHPEDSETPTGTVLWLNARGWCSSHHHIRCPPRVLSKRSEAKVQEMYEKLKDQEVNRMGDFSRLARFLTGTSVGLVLGGGGARGLSHVGMIRAMEEAGIPIDMVAGTSMGSFIGALWCEELNITRFMQRTREWSFGMTSLAKKILDLTYPVTSMFTGGAFNEGIENTFKDRQIEDLWLPYFCITTDISASSMRVHTHGSLWRYVRASMSLSGYLPPLCDPVDGHYLLDGGYVNNLPADVMKSFGAQNIFAIDVGSIDETNLTNYGDKLSGWWLLWKRWYPWAKPVKVPDMAEIQSRLAYVSCVRQLEMVKNSDFCEYIRPPIDKYGTLQFGAVDEIADVGYHHGRALFSGWVKGGRIQELFQDKPVNLTKSTLHRVETNMPVLAKFTDLAELVSKIDEPKQSNRPTFYEPNAADDEEFTDEEDEAILEEDEDELDEYEDEVSSDNETKENTTQNSRPIILPSRLKPKQRQFEREMSSKKREGGGEPAHDLEQQFILRLPPGPSMALRQDIDSASPTLKDRLSIEIKPDYRHANIRYGTDIFQAKMVDLPCIIESHKTVDGKTFYKTADICQVLQCKSDDDTSQDENESPKKKEKDKKNLLNHGITPPLKNVRKRRFRKTLKKKYMEQPDIEKEVKRLFRTDADAIDVKWEVITEEDKPETSGQMSAASGKIRTETGTSLDLAIFGELSSSDDEDDDEKDVNIVDNSEDDISRGGFQDDASRGGFLGHQMSYASIDTSLSETQDVTMDAENAELQGKLSELKRQVAEIRQRRASQEQAESTYQNNPAMREQIQAMLAKTIQEESEKLQEIWERDWMMEFHPKKCQVLNITAKRKIIHHPYKIHGHTLEVVDSAKYLGIHIQRNLKWNHHIDQVSKKANNILAFLRRNLHQCPRSTKIQCYQTLVRPLIEYASVVWDPHTNDNITKIEMVQRRAARMVNSDYRTTSSVTNMLYQLGWPTLQERRAHSKVIMLFRVVNHLIFIPSDNVLVPTISPRGNNSSFLVPYARTLTYQRSLFPDTIRIWNSSQCSNPWLLQAPDADHQHQAIDTSAMFFNCTVQGRNN</sequence>
<dbReference type="CDD" id="cd08047">
    <property type="entry name" value="TAF7"/>
    <property type="match status" value="1"/>
</dbReference>
<feature type="domain" description="PNPLA" evidence="22">
    <location>
        <begin position="909"/>
        <end position="1075"/>
    </location>
</feature>
<dbReference type="GO" id="GO:0006367">
    <property type="term" value="P:transcription initiation at RNA polymerase II promoter"/>
    <property type="evidence" value="ECO:0007669"/>
    <property type="project" value="InterPro"/>
</dbReference>
<comment type="catalytic activity">
    <reaction evidence="16">
        <text>1-hexadecanoyl-sn-glycero-3-phosphocholine + H2O = sn-glycerol 3-phosphocholine + hexadecanoate + H(+)</text>
        <dbReference type="Rhea" id="RHEA:40435"/>
        <dbReference type="ChEBI" id="CHEBI:7896"/>
        <dbReference type="ChEBI" id="CHEBI:15377"/>
        <dbReference type="ChEBI" id="CHEBI:15378"/>
        <dbReference type="ChEBI" id="CHEBI:16870"/>
        <dbReference type="ChEBI" id="CHEBI:72998"/>
    </reaction>
    <physiologicalReaction direction="left-to-right" evidence="16">
        <dbReference type="Rhea" id="RHEA:40436"/>
    </physiologicalReaction>
</comment>
<feature type="compositionally biased region" description="Acidic residues" evidence="19">
    <location>
        <begin position="1246"/>
        <end position="1277"/>
    </location>
</feature>
<keyword evidence="7 17" id="KW-0378">Hydrolase</keyword>
<dbReference type="InterPro" id="IPR002641">
    <property type="entry name" value="PNPLA_dom"/>
</dbReference>
<evidence type="ECO:0000256" key="13">
    <source>
        <dbReference type="ARBA" id="ARBA00047314"/>
    </source>
</evidence>
<evidence type="ECO:0000256" key="18">
    <source>
        <dbReference type="SAM" id="Coils"/>
    </source>
</evidence>
<evidence type="ECO:0000256" key="4">
    <source>
        <dbReference type="ARBA" id="ARBA00022553"/>
    </source>
</evidence>
<dbReference type="GO" id="GO:0004622">
    <property type="term" value="F:phosphatidylcholine lysophospholipase activity"/>
    <property type="evidence" value="ECO:0007669"/>
    <property type="project" value="UniProtKB-EC"/>
</dbReference>
<keyword evidence="12 20" id="KW-0472">Membrane</keyword>
<evidence type="ECO:0000256" key="10">
    <source>
        <dbReference type="ARBA" id="ARBA00022989"/>
    </source>
</evidence>
<comment type="catalytic activity">
    <reaction evidence="15">
        <text>a 1-acyl-sn-glycero-3-phosphocholine + H2O = sn-glycerol 3-phosphocholine + a fatty acid + H(+)</text>
        <dbReference type="Rhea" id="RHEA:15177"/>
        <dbReference type="ChEBI" id="CHEBI:15377"/>
        <dbReference type="ChEBI" id="CHEBI:15378"/>
        <dbReference type="ChEBI" id="CHEBI:16870"/>
        <dbReference type="ChEBI" id="CHEBI:28868"/>
        <dbReference type="ChEBI" id="CHEBI:58168"/>
        <dbReference type="EC" id="3.1.1.5"/>
    </reaction>
    <physiologicalReaction direction="left-to-right" evidence="15">
        <dbReference type="Rhea" id="RHEA:15178"/>
    </physiologicalReaction>
</comment>
<dbReference type="Gene3D" id="2.60.120.10">
    <property type="entry name" value="Jelly Rolls"/>
    <property type="match status" value="3"/>
</dbReference>
<keyword evidence="10 20" id="KW-1133">Transmembrane helix</keyword>
<name>A0AA88XUI8_PINIB</name>
<evidence type="ECO:0000256" key="7">
    <source>
        <dbReference type="ARBA" id="ARBA00022801"/>
    </source>
</evidence>
<feature type="compositionally biased region" description="Basic and acidic residues" evidence="19">
    <location>
        <begin position="341"/>
        <end position="361"/>
    </location>
</feature>
<dbReference type="EMBL" id="VSWD01000009">
    <property type="protein sequence ID" value="KAK3092299.1"/>
    <property type="molecule type" value="Genomic_DNA"/>
</dbReference>
<evidence type="ECO:0000256" key="14">
    <source>
        <dbReference type="ARBA" id="ARBA00048133"/>
    </source>
</evidence>
<dbReference type="FunFam" id="3.40.1090.10:FF:000001">
    <property type="entry name" value="neuropathy target esterase isoform X2"/>
    <property type="match status" value="1"/>
</dbReference>
<dbReference type="GO" id="GO:0005789">
    <property type="term" value="C:endoplasmic reticulum membrane"/>
    <property type="evidence" value="ECO:0007669"/>
    <property type="project" value="UniProtKB-SubCell"/>
</dbReference>
<keyword evidence="11 17" id="KW-0443">Lipid metabolism</keyword>
<feature type="compositionally biased region" description="Basic and acidic residues" evidence="19">
    <location>
        <begin position="1421"/>
        <end position="1432"/>
    </location>
</feature>
<feature type="domain" description="Cyclic nucleotide-binding" evidence="21">
    <location>
        <begin position="576"/>
        <end position="681"/>
    </location>
</feature>
<evidence type="ECO:0000256" key="17">
    <source>
        <dbReference type="PROSITE-ProRule" id="PRU01161"/>
    </source>
</evidence>
<keyword evidence="18" id="KW-0175">Coiled coil</keyword>
<evidence type="ECO:0000256" key="20">
    <source>
        <dbReference type="SAM" id="Phobius"/>
    </source>
</evidence>
<dbReference type="GO" id="GO:0016042">
    <property type="term" value="P:lipid catabolic process"/>
    <property type="evidence" value="ECO:0007669"/>
    <property type="project" value="UniProtKB-UniRule"/>
</dbReference>
<dbReference type="PROSITE" id="PS01237">
    <property type="entry name" value="UPF0028"/>
    <property type="match status" value="1"/>
</dbReference>
<dbReference type="GO" id="GO:0005669">
    <property type="term" value="C:transcription factor TFIID complex"/>
    <property type="evidence" value="ECO:0007669"/>
    <property type="project" value="InterPro"/>
</dbReference>
<comment type="subcellular location">
    <subcellularLocation>
        <location evidence="1">Endoplasmic reticulum membrane</location>
        <topology evidence="1">Single-pass type III membrane protein</topology>
    </subcellularLocation>
</comment>
<evidence type="ECO:0000256" key="3">
    <source>
        <dbReference type="ARBA" id="ARBA00013274"/>
    </source>
</evidence>
<evidence type="ECO:0000256" key="12">
    <source>
        <dbReference type="ARBA" id="ARBA00023136"/>
    </source>
</evidence>
<dbReference type="InterPro" id="IPR056556">
    <property type="entry name" value="NTE1_P-loop_dom"/>
</dbReference>
<feature type="compositionally biased region" description="Acidic residues" evidence="19">
    <location>
        <begin position="1523"/>
        <end position="1532"/>
    </location>
</feature>
<dbReference type="Gene3D" id="3.40.1090.10">
    <property type="entry name" value="Cytosolic phospholipase A2 catalytic domain"/>
    <property type="match status" value="1"/>
</dbReference>
<evidence type="ECO:0000259" key="21">
    <source>
        <dbReference type="PROSITE" id="PS50042"/>
    </source>
</evidence>
<feature type="region of interest" description="Disordered" evidence="19">
    <location>
        <begin position="1234"/>
        <end position="1322"/>
    </location>
</feature>